<dbReference type="GO" id="GO:0004523">
    <property type="term" value="F:RNA-DNA hybrid ribonuclease activity"/>
    <property type="evidence" value="ECO:0007669"/>
    <property type="project" value="InterPro"/>
</dbReference>
<dbReference type="PANTHER" id="PTHR34146:SF3">
    <property type="entry name" value="POLYNUCLEOTIDYL TRANSFERASE, RIBONUCLEASE H-LIKE SUPERFAMILY PROTEIN"/>
    <property type="match status" value="1"/>
</dbReference>
<dbReference type="InterPro" id="IPR036397">
    <property type="entry name" value="RNaseH_sf"/>
</dbReference>
<dbReference type="CDD" id="cd06222">
    <property type="entry name" value="RNase_H_like"/>
    <property type="match status" value="1"/>
</dbReference>
<dbReference type="Proteomes" id="UP000836841">
    <property type="component" value="Chromosome 6"/>
</dbReference>
<accession>A0AAU9SUV8</accession>
<feature type="domain" description="RNase H type-1" evidence="1">
    <location>
        <begin position="156"/>
        <end position="258"/>
    </location>
</feature>
<reference evidence="2 3" key="1">
    <citation type="submission" date="2022-03" db="EMBL/GenBank/DDBJ databases">
        <authorList>
            <person name="Nunn A."/>
            <person name="Chopra R."/>
            <person name="Nunn A."/>
            <person name="Contreras Garrido A."/>
        </authorList>
    </citation>
    <scope>NUCLEOTIDE SEQUENCE [LARGE SCALE GENOMIC DNA]</scope>
</reference>
<dbReference type="InterPro" id="IPR044730">
    <property type="entry name" value="RNase_H-like_dom_plant"/>
</dbReference>
<dbReference type="InterPro" id="IPR012337">
    <property type="entry name" value="RNaseH-like_sf"/>
</dbReference>
<dbReference type="InterPro" id="IPR002156">
    <property type="entry name" value="RNaseH_domain"/>
</dbReference>
<gene>
    <name evidence="2" type="ORF">TAV2_LOCUS20595</name>
</gene>
<dbReference type="SUPFAM" id="SSF53098">
    <property type="entry name" value="Ribonuclease H-like"/>
    <property type="match status" value="1"/>
</dbReference>
<protein>
    <recommendedName>
        <fullName evidence="1">RNase H type-1 domain-containing protein</fullName>
    </recommendedName>
</protein>
<dbReference type="Gene3D" id="3.30.420.10">
    <property type="entry name" value="Ribonuclease H-like superfamily/Ribonuclease H"/>
    <property type="match status" value="1"/>
</dbReference>
<sequence>MKQGRYLHGEVRLRCVTYDRSPGSREVWELAPIPHDTGNTPSSQLLQVNIESLLSLENHSNKDVCLFPFIGWHIWKMKNNMMFQNRRDLIPILVNKTILDKNIWSASLKLDKNQFVPPHQPSSVNISLKSIAYKTNGFCCFVDGSWISNSQLAGIGWGKSVIAPTNSPLETEAEVVRMAALQLGRLRYSNITFCGDSVNLFNMINASLSSPRKSTWEHSTLSMYIKDIRKMAVGKSGFKIRRVPRNVIAIADRLAKKARYENSSHVINWL</sequence>
<evidence type="ECO:0000313" key="2">
    <source>
        <dbReference type="EMBL" id="CAH2071060.1"/>
    </source>
</evidence>
<proteinExistence type="predicted"/>
<dbReference type="AlphaFoldDB" id="A0AAU9SUV8"/>
<dbReference type="GO" id="GO:0003676">
    <property type="term" value="F:nucleic acid binding"/>
    <property type="evidence" value="ECO:0007669"/>
    <property type="project" value="InterPro"/>
</dbReference>
<keyword evidence="3" id="KW-1185">Reference proteome</keyword>
<name>A0AAU9SUV8_THLAR</name>
<dbReference type="PANTHER" id="PTHR34146">
    <property type="entry name" value="POLYNUCLEOTIDYL TRANSFERASE, RIBONUCLEASE H-LIKE SUPERFAMILY PROTEIN-RELATED"/>
    <property type="match status" value="1"/>
</dbReference>
<evidence type="ECO:0000313" key="3">
    <source>
        <dbReference type="Proteomes" id="UP000836841"/>
    </source>
</evidence>
<dbReference type="Pfam" id="PF13456">
    <property type="entry name" value="RVT_3"/>
    <property type="match status" value="1"/>
</dbReference>
<evidence type="ECO:0000259" key="1">
    <source>
        <dbReference type="Pfam" id="PF13456"/>
    </source>
</evidence>
<dbReference type="EMBL" id="OU466862">
    <property type="protein sequence ID" value="CAH2071060.1"/>
    <property type="molecule type" value="Genomic_DNA"/>
</dbReference>
<organism evidence="2 3">
    <name type="scientific">Thlaspi arvense</name>
    <name type="common">Field penny-cress</name>
    <dbReference type="NCBI Taxonomy" id="13288"/>
    <lineage>
        <taxon>Eukaryota</taxon>
        <taxon>Viridiplantae</taxon>
        <taxon>Streptophyta</taxon>
        <taxon>Embryophyta</taxon>
        <taxon>Tracheophyta</taxon>
        <taxon>Spermatophyta</taxon>
        <taxon>Magnoliopsida</taxon>
        <taxon>eudicotyledons</taxon>
        <taxon>Gunneridae</taxon>
        <taxon>Pentapetalae</taxon>
        <taxon>rosids</taxon>
        <taxon>malvids</taxon>
        <taxon>Brassicales</taxon>
        <taxon>Brassicaceae</taxon>
        <taxon>Thlaspideae</taxon>
        <taxon>Thlaspi</taxon>
    </lineage>
</organism>